<dbReference type="Pfam" id="PF00270">
    <property type="entry name" value="DEAD"/>
    <property type="match status" value="1"/>
</dbReference>
<keyword evidence="1" id="KW-0547">Nucleotide-binding</keyword>
<dbReference type="GO" id="GO:0003678">
    <property type="term" value="F:DNA helicase activity"/>
    <property type="evidence" value="ECO:0007669"/>
    <property type="project" value="UniProtKB-EC"/>
</dbReference>
<dbReference type="SUPFAM" id="SSF52540">
    <property type="entry name" value="P-loop containing nucleoside triphosphate hydrolases"/>
    <property type="match status" value="1"/>
</dbReference>
<dbReference type="AlphaFoldDB" id="A0A517VQH2"/>
<gene>
    <name evidence="5" type="primary">recQ_1</name>
    <name evidence="5" type="ORF">V144x_07160</name>
</gene>
<dbReference type="EMBL" id="CP037920">
    <property type="protein sequence ID" value="QDT95274.1"/>
    <property type="molecule type" value="Genomic_DNA"/>
</dbReference>
<dbReference type="EC" id="3.6.4.12" evidence="5"/>
<dbReference type="InterPro" id="IPR011545">
    <property type="entry name" value="DEAD/DEAH_box_helicase_dom"/>
</dbReference>
<dbReference type="GO" id="GO:0003677">
    <property type="term" value="F:DNA binding"/>
    <property type="evidence" value="ECO:0007669"/>
    <property type="project" value="TreeGrafter"/>
</dbReference>
<feature type="domain" description="Helicase ATP-binding" evidence="3">
    <location>
        <begin position="32"/>
        <end position="211"/>
    </location>
</feature>
<evidence type="ECO:0000313" key="6">
    <source>
        <dbReference type="Proteomes" id="UP000318704"/>
    </source>
</evidence>
<dbReference type="PROSITE" id="PS51192">
    <property type="entry name" value="HELICASE_ATP_BIND_1"/>
    <property type="match status" value="1"/>
</dbReference>
<keyword evidence="5" id="KW-0378">Hydrolase</keyword>
<dbReference type="InterPro" id="IPR001650">
    <property type="entry name" value="Helicase_C-like"/>
</dbReference>
<proteinExistence type="predicted"/>
<dbReference type="InterPro" id="IPR027417">
    <property type="entry name" value="P-loop_NTPase"/>
</dbReference>
<reference evidence="5 6" key="1">
    <citation type="submission" date="2019-03" db="EMBL/GenBank/DDBJ databases">
        <title>Deep-cultivation of Planctomycetes and their phenomic and genomic characterization uncovers novel biology.</title>
        <authorList>
            <person name="Wiegand S."/>
            <person name="Jogler M."/>
            <person name="Boedeker C."/>
            <person name="Pinto D."/>
            <person name="Vollmers J."/>
            <person name="Rivas-Marin E."/>
            <person name="Kohn T."/>
            <person name="Peeters S.H."/>
            <person name="Heuer A."/>
            <person name="Rast P."/>
            <person name="Oberbeckmann S."/>
            <person name="Bunk B."/>
            <person name="Jeske O."/>
            <person name="Meyerdierks A."/>
            <person name="Storesund J.E."/>
            <person name="Kallscheuer N."/>
            <person name="Luecker S."/>
            <person name="Lage O.M."/>
            <person name="Pohl T."/>
            <person name="Merkel B.J."/>
            <person name="Hornburger P."/>
            <person name="Mueller R.-W."/>
            <person name="Bruemmer F."/>
            <person name="Labrenz M."/>
            <person name="Spormann A.M."/>
            <person name="Op den Camp H."/>
            <person name="Overmann J."/>
            <person name="Amann R."/>
            <person name="Jetten M.S.M."/>
            <person name="Mascher T."/>
            <person name="Medema M.H."/>
            <person name="Devos D.P."/>
            <person name="Kaster A.-K."/>
            <person name="Ovreas L."/>
            <person name="Rohde M."/>
            <person name="Galperin M.Y."/>
            <person name="Jogler C."/>
        </authorList>
    </citation>
    <scope>NUCLEOTIDE SEQUENCE [LARGE SCALE GENOMIC DNA]</scope>
    <source>
        <strain evidence="5 6">V144</strain>
    </source>
</reference>
<evidence type="ECO:0000256" key="2">
    <source>
        <dbReference type="ARBA" id="ARBA00022840"/>
    </source>
</evidence>
<dbReference type="PANTHER" id="PTHR47962">
    <property type="entry name" value="ATP-DEPENDENT HELICASE LHR-RELATED-RELATED"/>
    <property type="match status" value="1"/>
</dbReference>
<dbReference type="PROSITE" id="PS51194">
    <property type="entry name" value="HELICASE_CTER"/>
    <property type="match status" value="1"/>
</dbReference>
<evidence type="ECO:0000256" key="1">
    <source>
        <dbReference type="ARBA" id="ARBA00022741"/>
    </source>
</evidence>
<dbReference type="PANTHER" id="PTHR47962:SF5">
    <property type="entry name" value="ATP-DEPENDENT HELICASE LHR-RELATED"/>
    <property type="match status" value="1"/>
</dbReference>
<dbReference type="InterPro" id="IPR052511">
    <property type="entry name" value="ATP-dep_Helicase"/>
</dbReference>
<keyword evidence="5" id="KW-0347">Helicase</keyword>
<dbReference type="CDD" id="cd17922">
    <property type="entry name" value="DEXHc_LHR-like"/>
    <property type="match status" value="1"/>
</dbReference>
<feature type="domain" description="Helicase C-terminal" evidence="4">
    <location>
        <begin position="236"/>
        <end position="394"/>
    </location>
</feature>
<dbReference type="InterPro" id="IPR014001">
    <property type="entry name" value="Helicase_ATP-bd"/>
</dbReference>
<dbReference type="RefSeq" id="WP_144981426.1">
    <property type="nucleotide sequence ID" value="NZ_CP037920.1"/>
</dbReference>
<accession>A0A517VQH2</accession>
<dbReference type="GO" id="GO:0005524">
    <property type="term" value="F:ATP binding"/>
    <property type="evidence" value="ECO:0007669"/>
    <property type="project" value="UniProtKB-KW"/>
</dbReference>
<dbReference type="GO" id="GO:0016887">
    <property type="term" value="F:ATP hydrolysis activity"/>
    <property type="evidence" value="ECO:0007669"/>
    <property type="project" value="TreeGrafter"/>
</dbReference>
<name>A0A517VQH2_9PLAN</name>
<dbReference type="Proteomes" id="UP000318704">
    <property type="component" value="Chromosome"/>
</dbReference>
<organism evidence="5 6">
    <name type="scientific">Gimesia aquarii</name>
    <dbReference type="NCBI Taxonomy" id="2527964"/>
    <lineage>
        <taxon>Bacteria</taxon>
        <taxon>Pseudomonadati</taxon>
        <taxon>Planctomycetota</taxon>
        <taxon>Planctomycetia</taxon>
        <taxon>Planctomycetales</taxon>
        <taxon>Planctomycetaceae</taxon>
        <taxon>Gimesia</taxon>
    </lineage>
</organism>
<dbReference type="SMART" id="SM00490">
    <property type="entry name" value="HELICc"/>
    <property type="match status" value="1"/>
</dbReference>
<keyword evidence="2" id="KW-0067">ATP-binding</keyword>
<sequence>MNAFDRLHSALQHHIVNSLGWRDLREVQSLSIDAYLDGNNMVVLAPTAGGKTESAFFPVMSQMLDESWQGISVLYVSPIKALLNNQEQRLHKYMQLVGRRAALWHGDTPQGERKRILAEPPDLLLTTPESLEVMLVSSKIDHHRFFSNVRVVVIDELHAFAGDDRGWHLLSVFSRIGQIAKRDIQRIGLSATVGNPQEMLEWLSSGSERPQEVVWPKGSDSKTPDVQLDYVGSLANAAKVISLLHQGEKRLVFCDSRSRVEQLAVSLRQYGIDTFVSHSSLGIDERRQAEEAFSQRHNCVIVATSSLELGLDVGDLDRVIQIDAPGSVSSFLQRMGRTGRRADMNRNCLFLATSDEGLLRAAALIELWQRDYVEPVQAPPCPYHILAQQLMALILQERGIGSSQWLQWVESVPGFAEMKPEQVAELVEFMIAKGILWSDNGILAFAPEGEATFGRRNFMDILSVFTSPPLFKVISGQKELGNVHESTFYRKEEGPAVLVLAGRSWKTKHLDWKRRLAHVEPTEEKGRSRWLGEGQMLSHAICQSIRRILASEENDPAWSQRTIQQFDDLRDEHPWVSDGSTSLILQPNGEIRWWTFAGGIANTLLADTLKSNCDVKGDNLSLSFPTASSLETVSEFINGLQLENVRLIPNNDAMENLKFSECLSPEIASEVFTSRFSDRAGVVQALQEQRRVVVHTG</sequence>
<dbReference type="SMART" id="SM00487">
    <property type="entry name" value="DEXDc"/>
    <property type="match status" value="1"/>
</dbReference>
<dbReference type="Pfam" id="PF00271">
    <property type="entry name" value="Helicase_C"/>
    <property type="match status" value="1"/>
</dbReference>
<dbReference type="KEGG" id="gaw:V144x_07160"/>
<evidence type="ECO:0000259" key="3">
    <source>
        <dbReference type="PROSITE" id="PS51192"/>
    </source>
</evidence>
<evidence type="ECO:0000259" key="4">
    <source>
        <dbReference type="PROSITE" id="PS51194"/>
    </source>
</evidence>
<dbReference type="Gene3D" id="3.40.50.300">
    <property type="entry name" value="P-loop containing nucleotide triphosphate hydrolases"/>
    <property type="match status" value="2"/>
</dbReference>
<protein>
    <submittedName>
        <fullName evidence="5">ATP-dependent DNA helicase RecQ</fullName>
        <ecNumber evidence="5">3.6.4.12</ecNumber>
    </submittedName>
</protein>
<evidence type="ECO:0000313" key="5">
    <source>
        <dbReference type="EMBL" id="QDT95274.1"/>
    </source>
</evidence>